<evidence type="ECO:0000256" key="2">
    <source>
        <dbReference type="ARBA" id="ARBA00022448"/>
    </source>
</evidence>
<dbReference type="SUPFAM" id="SSF160964">
    <property type="entry name" value="MalF N-terminal region-like"/>
    <property type="match status" value="1"/>
</dbReference>
<keyword evidence="6 7" id="KW-0472">Membrane</keyword>
<gene>
    <name evidence="9" type="ORF">QFZ46_001762</name>
</gene>
<dbReference type="PANTHER" id="PTHR30193">
    <property type="entry name" value="ABC TRANSPORTER PERMEASE PROTEIN"/>
    <property type="match status" value="1"/>
</dbReference>
<dbReference type="PANTHER" id="PTHR30193:SF37">
    <property type="entry name" value="INNER MEMBRANE ABC TRANSPORTER PERMEASE PROTEIN YCJO"/>
    <property type="match status" value="1"/>
</dbReference>
<dbReference type="Pfam" id="PF00528">
    <property type="entry name" value="BPD_transp_1"/>
    <property type="match status" value="1"/>
</dbReference>
<evidence type="ECO:0000256" key="1">
    <source>
        <dbReference type="ARBA" id="ARBA00004651"/>
    </source>
</evidence>
<feature type="transmembrane region" description="Helical" evidence="7">
    <location>
        <begin position="99"/>
        <end position="120"/>
    </location>
</feature>
<comment type="similarity">
    <text evidence="7">Belongs to the binding-protein-dependent transport system permease family.</text>
</comment>
<organism evidence="9 10">
    <name type="scientific">Microbacterium murale</name>
    <dbReference type="NCBI Taxonomy" id="1081040"/>
    <lineage>
        <taxon>Bacteria</taxon>
        <taxon>Bacillati</taxon>
        <taxon>Actinomycetota</taxon>
        <taxon>Actinomycetes</taxon>
        <taxon>Micrococcales</taxon>
        <taxon>Microbacteriaceae</taxon>
        <taxon>Microbacterium</taxon>
    </lineage>
</organism>
<dbReference type="InterPro" id="IPR000515">
    <property type="entry name" value="MetI-like"/>
</dbReference>
<protein>
    <submittedName>
        <fullName evidence="9">Multiple sugar transport system permease protein</fullName>
    </submittedName>
</protein>
<feature type="transmembrane region" description="Helical" evidence="7">
    <location>
        <begin position="36"/>
        <end position="55"/>
    </location>
</feature>
<evidence type="ECO:0000256" key="6">
    <source>
        <dbReference type="ARBA" id="ARBA00023136"/>
    </source>
</evidence>
<accession>A0ABU0P9H5</accession>
<evidence type="ECO:0000313" key="10">
    <source>
        <dbReference type="Proteomes" id="UP001239085"/>
    </source>
</evidence>
<keyword evidence="2 7" id="KW-0813">Transport</keyword>
<proteinExistence type="inferred from homology"/>
<dbReference type="EMBL" id="JAUSXK010000001">
    <property type="protein sequence ID" value="MDQ0643602.1"/>
    <property type="molecule type" value="Genomic_DNA"/>
</dbReference>
<sequence length="321" mass="35576">MTSVRNGTDVALASVPGVGASSVPGPRAKRQSPDGYWPLLFVLPLLIGIGLFYLWPLLQSAYFSFTEWGVFGGTTWTGLDNYIRLFSDPSVLRSILNTVIYTLILLLGIPIATVFASLLNRPGLRFAMLYRTCFFLPYVAMPTAISMVWRIIYNQEYGIINSALRVVGIEGPAWIATEWFALVAVSILGLWMSVGFNMIILSAGLKGIPSELYEASSLDGASHGRQFFSITVPLLTPSIFFLSVMTLISGFQLFDLLYALLGPTNPVMPKTQSLVFMFYNAAFLSNEKGYASAIAMLVLLIIAVCTFLQFRLQRRWVHYVD</sequence>
<comment type="caution">
    <text evidence="9">The sequence shown here is derived from an EMBL/GenBank/DDBJ whole genome shotgun (WGS) entry which is preliminary data.</text>
</comment>
<evidence type="ECO:0000259" key="8">
    <source>
        <dbReference type="PROSITE" id="PS50928"/>
    </source>
</evidence>
<dbReference type="CDD" id="cd06261">
    <property type="entry name" value="TM_PBP2"/>
    <property type="match status" value="1"/>
</dbReference>
<dbReference type="SUPFAM" id="SSF161098">
    <property type="entry name" value="MetI-like"/>
    <property type="match status" value="1"/>
</dbReference>
<evidence type="ECO:0000256" key="7">
    <source>
        <dbReference type="RuleBase" id="RU363032"/>
    </source>
</evidence>
<evidence type="ECO:0000256" key="5">
    <source>
        <dbReference type="ARBA" id="ARBA00022989"/>
    </source>
</evidence>
<dbReference type="InterPro" id="IPR051393">
    <property type="entry name" value="ABC_transporter_permease"/>
</dbReference>
<keyword evidence="4 7" id="KW-0812">Transmembrane</keyword>
<feature type="transmembrane region" description="Helical" evidence="7">
    <location>
        <begin position="179"/>
        <end position="201"/>
    </location>
</feature>
<evidence type="ECO:0000256" key="3">
    <source>
        <dbReference type="ARBA" id="ARBA00022475"/>
    </source>
</evidence>
<dbReference type="InterPro" id="IPR035906">
    <property type="entry name" value="MetI-like_sf"/>
</dbReference>
<comment type="subcellular location">
    <subcellularLocation>
        <location evidence="1 7">Cell membrane</location>
        <topology evidence="1 7">Multi-pass membrane protein</topology>
    </subcellularLocation>
</comment>
<keyword evidence="3" id="KW-1003">Cell membrane</keyword>
<keyword evidence="5 7" id="KW-1133">Transmembrane helix</keyword>
<name>A0ABU0P9H5_9MICO</name>
<dbReference type="RefSeq" id="WP_307360506.1">
    <property type="nucleotide sequence ID" value="NZ_JAUSXK010000001.1"/>
</dbReference>
<evidence type="ECO:0000313" key="9">
    <source>
        <dbReference type="EMBL" id="MDQ0643602.1"/>
    </source>
</evidence>
<feature type="domain" description="ABC transmembrane type-1" evidence="8">
    <location>
        <begin position="94"/>
        <end position="309"/>
    </location>
</feature>
<feature type="transmembrane region" description="Helical" evidence="7">
    <location>
        <begin position="132"/>
        <end position="152"/>
    </location>
</feature>
<dbReference type="Proteomes" id="UP001239085">
    <property type="component" value="Unassembled WGS sequence"/>
</dbReference>
<dbReference type="Gene3D" id="1.10.3720.10">
    <property type="entry name" value="MetI-like"/>
    <property type="match status" value="1"/>
</dbReference>
<keyword evidence="9" id="KW-0762">Sugar transport</keyword>
<feature type="transmembrane region" description="Helical" evidence="7">
    <location>
        <begin position="289"/>
        <end position="308"/>
    </location>
</feature>
<dbReference type="PROSITE" id="PS50928">
    <property type="entry name" value="ABC_TM1"/>
    <property type="match status" value="1"/>
</dbReference>
<keyword evidence="10" id="KW-1185">Reference proteome</keyword>
<reference evidence="9 10" key="1">
    <citation type="submission" date="2023-07" db="EMBL/GenBank/DDBJ databases">
        <title>Comparative genomics of wheat-associated soil bacteria to identify genetic determinants of phenazine resistance.</title>
        <authorList>
            <person name="Mouncey N."/>
        </authorList>
    </citation>
    <scope>NUCLEOTIDE SEQUENCE [LARGE SCALE GENOMIC DNA]</scope>
    <source>
        <strain evidence="9 10">W2I7</strain>
    </source>
</reference>
<evidence type="ECO:0000256" key="4">
    <source>
        <dbReference type="ARBA" id="ARBA00022692"/>
    </source>
</evidence>